<dbReference type="Gene3D" id="3.30.70.100">
    <property type="match status" value="1"/>
</dbReference>
<dbReference type="CDD" id="cd00371">
    <property type="entry name" value="HMA"/>
    <property type="match status" value="1"/>
</dbReference>
<dbReference type="InterPro" id="IPR017969">
    <property type="entry name" value="Heavy-metal-associated_CS"/>
</dbReference>
<sequence>MSHYIFHVEGMSCGGCSSKIKSALCALEHVQNVEVDLASAEVKVYSDAAQELNRDTLVSTIEDLGFDVVS</sequence>
<dbReference type="PROSITE" id="PS50846">
    <property type="entry name" value="HMA_2"/>
    <property type="match status" value="1"/>
</dbReference>
<feature type="domain" description="HMA" evidence="2">
    <location>
        <begin position="2"/>
        <end position="69"/>
    </location>
</feature>
<dbReference type="PROSITE" id="PS01047">
    <property type="entry name" value="HMA_1"/>
    <property type="match status" value="1"/>
</dbReference>
<dbReference type="RefSeq" id="WP_076032160.1">
    <property type="nucleotide sequence ID" value="NZ_CP016896.1"/>
</dbReference>
<keyword evidence="1" id="KW-0479">Metal-binding</keyword>
<protein>
    <recommendedName>
        <fullName evidence="2">HMA domain-containing protein</fullName>
    </recommendedName>
</protein>
<proteinExistence type="predicted"/>
<dbReference type="PANTHER" id="PTHR46594">
    <property type="entry name" value="P-TYPE CATION-TRANSPORTING ATPASE"/>
    <property type="match status" value="1"/>
</dbReference>
<evidence type="ECO:0000313" key="3">
    <source>
        <dbReference type="EMBL" id="APV34972.1"/>
    </source>
</evidence>
<evidence type="ECO:0000259" key="2">
    <source>
        <dbReference type="PROSITE" id="PS50846"/>
    </source>
</evidence>
<dbReference type="InterPro" id="IPR006121">
    <property type="entry name" value="HMA_dom"/>
</dbReference>
<gene>
    <name evidence="3" type="ORF">BEN76_02615</name>
</gene>
<dbReference type="Proteomes" id="UP000185674">
    <property type="component" value="Chromosome"/>
</dbReference>
<reference evidence="3 4" key="1">
    <citation type="submission" date="2016-08" db="EMBL/GenBank/DDBJ databases">
        <title>Complete genome sequence of Acinetobacter baylyi strain GFJ2.</title>
        <authorList>
            <person name="Tabata M."/>
            <person name="Kuboki S."/>
            <person name="Gibu N."/>
            <person name="Kinouchi Y."/>
            <person name="Vangnai A."/>
            <person name="Kasai D."/>
            <person name="Fukuda M."/>
        </authorList>
    </citation>
    <scope>NUCLEOTIDE SEQUENCE [LARGE SCALE GENOMIC DNA]</scope>
    <source>
        <strain evidence="3 4">GFJ2</strain>
    </source>
</reference>
<dbReference type="GO" id="GO:0046872">
    <property type="term" value="F:metal ion binding"/>
    <property type="evidence" value="ECO:0007669"/>
    <property type="project" value="UniProtKB-KW"/>
</dbReference>
<dbReference type="Pfam" id="PF00403">
    <property type="entry name" value="HMA"/>
    <property type="match status" value="1"/>
</dbReference>
<evidence type="ECO:0000256" key="1">
    <source>
        <dbReference type="ARBA" id="ARBA00022723"/>
    </source>
</evidence>
<organism evidence="3 4">
    <name type="scientific">Acinetobacter soli</name>
    <dbReference type="NCBI Taxonomy" id="487316"/>
    <lineage>
        <taxon>Bacteria</taxon>
        <taxon>Pseudomonadati</taxon>
        <taxon>Pseudomonadota</taxon>
        <taxon>Gammaproteobacteria</taxon>
        <taxon>Moraxellales</taxon>
        <taxon>Moraxellaceae</taxon>
        <taxon>Acinetobacter</taxon>
    </lineage>
</organism>
<dbReference type="SUPFAM" id="SSF55008">
    <property type="entry name" value="HMA, heavy metal-associated domain"/>
    <property type="match status" value="1"/>
</dbReference>
<dbReference type="InterPro" id="IPR036163">
    <property type="entry name" value="HMA_dom_sf"/>
</dbReference>
<dbReference type="EMBL" id="CP016896">
    <property type="protein sequence ID" value="APV34972.1"/>
    <property type="molecule type" value="Genomic_DNA"/>
</dbReference>
<accession>A0A1P8EFJ4</accession>
<dbReference type="KEGG" id="asol:BEN76_02615"/>
<dbReference type="AlphaFoldDB" id="A0A1P8EFJ4"/>
<dbReference type="STRING" id="487316.BEN76_02615"/>
<dbReference type="eggNOG" id="COG2608">
    <property type="taxonomic scope" value="Bacteria"/>
</dbReference>
<name>A0A1P8EFJ4_9GAMM</name>
<evidence type="ECO:0000313" key="4">
    <source>
        <dbReference type="Proteomes" id="UP000185674"/>
    </source>
</evidence>
<dbReference type="PANTHER" id="PTHR46594:SF4">
    <property type="entry name" value="P-TYPE CATION-TRANSPORTING ATPASE"/>
    <property type="match status" value="1"/>
</dbReference>